<dbReference type="PANTHER" id="PTHR34597">
    <property type="entry name" value="SLR1661 PROTEIN"/>
    <property type="match status" value="1"/>
</dbReference>
<feature type="chain" id="PRO_5004167957" evidence="4">
    <location>
        <begin position="32"/>
        <end position="561"/>
    </location>
</feature>
<dbReference type="Gene3D" id="2.40.160.50">
    <property type="entry name" value="membrane protein fhac: a member of the omp85/tpsb transporter family"/>
    <property type="match status" value="1"/>
</dbReference>
<evidence type="ECO:0000256" key="4">
    <source>
        <dbReference type="SAM" id="SignalP"/>
    </source>
</evidence>
<evidence type="ECO:0000313" key="7">
    <source>
        <dbReference type="EMBL" id="ABI56401.1"/>
    </source>
</evidence>
<dbReference type="RefSeq" id="WP_011628796.1">
    <property type="nucleotide sequence ID" value="NC_008340.1"/>
</dbReference>
<protein>
    <submittedName>
        <fullName evidence="7">Polypeptide-transport-associated domain protein, ShlB-type</fullName>
    </submittedName>
</protein>
<reference evidence="8" key="1">
    <citation type="submission" date="2006-08" db="EMBL/GenBank/DDBJ databases">
        <title>Complete sequence of Alkalilimnicola ehrilichei MLHE-1.</title>
        <authorList>
            <person name="Copeland A."/>
            <person name="Lucas S."/>
            <person name="Lapidus A."/>
            <person name="Barry K."/>
            <person name="Detter J.C."/>
            <person name="Glavina del Rio T."/>
            <person name="Hammon N."/>
            <person name="Israni S."/>
            <person name="Dalin E."/>
            <person name="Tice H."/>
            <person name="Pitluck S."/>
            <person name="Sims D."/>
            <person name="Brettin T."/>
            <person name="Bruce D."/>
            <person name="Han C."/>
            <person name="Tapia R."/>
            <person name="Gilna P."/>
            <person name="Schmutz J."/>
            <person name="Larimer F."/>
            <person name="Land M."/>
            <person name="Hauser L."/>
            <person name="Kyrpides N."/>
            <person name="Mikhailova N."/>
            <person name="Oremland R.S."/>
            <person name="Hoeft S.E."/>
            <person name="Switzer-Blum J."/>
            <person name="Kulp T."/>
            <person name="King G."/>
            <person name="Tabita R."/>
            <person name="Witte B."/>
            <person name="Santini J.M."/>
            <person name="Basu P."/>
            <person name="Hollibaugh J.T."/>
            <person name="Xie G."/>
            <person name="Stolz J.F."/>
            <person name="Richardson P."/>
        </authorList>
    </citation>
    <scope>NUCLEOTIDE SEQUENCE [LARGE SCALE GENOMIC DNA]</scope>
    <source>
        <strain evidence="8">ATCC BAA-1101 / DSM 17681 / MLHE-1</strain>
    </source>
</reference>
<feature type="domain" description="Haemolysin activator HlyB C-terminal" evidence="5">
    <location>
        <begin position="225"/>
        <end position="521"/>
    </location>
</feature>
<dbReference type="OrthoDB" id="572300at2"/>
<evidence type="ECO:0000256" key="3">
    <source>
        <dbReference type="ARBA" id="ARBA00023237"/>
    </source>
</evidence>
<dbReference type="InterPro" id="IPR005565">
    <property type="entry name" value="Hemolysn_activator_HlyB_C"/>
</dbReference>
<evidence type="ECO:0000259" key="5">
    <source>
        <dbReference type="Pfam" id="PF03865"/>
    </source>
</evidence>
<dbReference type="InterPro" id="IPR051544">
    <property type="entry name" value="TPS_OM_transporter"/>
</dbReference>
<dbReference type="Pfam" id="PF03865">
    <property type="entry name" value="ShlB"/>
    <property type="match status" value="1"/>
</dbReference>
<dbReference type="HOGENOM" id="CLU_021521_2_1_6"/>
<evidence type="ECO:0000259" key="6">
    <source>
        <dbReference type="Pfam" id="PF08479"/>
    </source>
</evidence>
<name>Q0A9T6_ALKEH</name>
<dbReference type="EMBL" id="CP000453">
    <property type="protein sequence ID" value="ABI56401.1"/>
    <property type="molecule type" value="Genomic_DNA"/>
</dbReference>
<dbReference type="InterPro" id="IPR013686">
    <property type="entry name" value="Polypept-transport_assoc_ShlB"/>
</dbReference>
<dbReference type="GO" id="GO:0046819">
    <property type="term" value="P:protein secretion by the type V secretion system"/>
    <property type="evidence" value="ECO:0007669"/>
    <property type="project" value="TreeGrafter"/>
</dbReference>
<keyword evidence="4" id="KW-0732">Signal</keyword>
<accession>Q0A9T6</accession>
<dbReference type="Pfam" id="PF08479">
    <property type="entry name" value="POTRA_2"/>
    <property type="match status" value="1"/>
</dbReference>
<keyword evidence="1" id="KW-0472">Membrane</keyword>
<feature type="signal peptide" evidence="4">
    <location>
        <begin position="1"/>
        <end position="31"/>
    </location>
</feature>
<evidence type="ECO:0000313" key="8">
    <source>
        <dbReference type="Proteomes" id="UP000001962"/>
    </source>
</evidence>
<feature type="domain" description="Polypeptide-transport-associated ShlB-type" evidence="6">
    <location>
        <begin position="89"/>
        <end position="163"/>
    </location>
</feature>
<dbReference type="GO" id="GO:0008320">
    <property type="term" value="F:protein transmembrane transporter activity"/>
    <property type="evidence" value="ECO:0007669"/>
    <property type="project" value="TreeGrafter"/>
</dbReference>
<dbReference type="Proteomes" id="UP000001962">
    <property type="component" value="Chromosome"/>
</dbReference>
<dbReference type="PANTHER" id="PTHR34597:SF1">
    <property type="entry name" value="HEME_HEMOPEXIN TRANSPORTER PROTEIN HUXB"/>
    <property type="match status" value="1"/>
</dbReference>
<keyword evidence="3" id="KW-0998">Cell outer membrane</keyword>
<dbReference type="eggNOG" id="COG2831">
    <property type="taxonomic scope" value="Bacteria"/>
</dbReference>
<keyword evidence="2" id="KW-0812">Transmembrane</keyword>
<dbReference type="AlphaFoldDB" id="Q0A9T6"/>
<gene>
    <name evidence="7" type="ordered locus">Mlg_1048</name>
</gene>
<proteinExistence type="predicted"/>
<keyword evidence="1" id="KW-1134">Transmembrane beta strand</keyword>
<organism evidence="7 8">
    <name type="scientific">Alkalilimnicola ehrlichii (strain ATCC BAA-1101 / DSM 17681 / MLHE-1)</name>
    <dbReference type="NCBI Taxonomy" id="187272"/>
    <lineage>
        <taxon>Bacteria</taxon>
        <taxon>Pseudomonadati</taxon>
        <taxon>Pseudomonadota</taxon>
        <taxon>Gammaproteobacteria</taxon>
        <taxon>Chromatiales</taxon>
        <taxon>Ectothiorhodospiraceae</taxon>
        <taxon>Alkalilimnicola</taxon>
    </lineage>
</organism>
<keyword evidence="8" id="KW-1185">Reference proteome</keyword>
<dbReference type="KEGG" id="aeh:Mlg_1048"/>
<dbReference type="Gene3D" id="3.10.20.310">
    <property type="entry name" value="membrane protein fhac"/>
    <property type="match status" value="1"/>
</dbReference>
<evidence type="ECO:0000256" key="1">
    <source>
        <dbReference type="ARBA" id="ARBA00022452"/>
    </source>
</evidence>
<dbReference type="GO" id="GO:0098046">
    <property type="term" value="C:type V protein secretion system complex"/>
    <property type="evidence" value="ECO:0007669"/>
    <property type="project" value="TreeGrafter"/>
</dbReference>
<sequence length="561" mass="62482">MKRWGSEESRRAPLLAVVVCLPLLTAGAVHAQTPGAQPEPGPGVDPALQLRELLRERERLEERGPRPEEPELDIPELVLPDLEDETVEFLLREIRFSPTELLDEQWLTELAEEYIGEVVSFGQVNELVERINSAYAKQGDVTARAFVPPQQIVDGRLQILLVEARIGSVAVEGAEHTEPRYIRGRIPLEEGEVLRVPDLRASVREFNRREALQAGVALRPGEAFGESDVVLQMLEPPRLRYQLFADNAGARSTGEERIGGMASWYSPFGRADRFTAFLVGSSGATALDLSYATPVGHRGAALTARLAYNEIEIVRGPLRDLDIEGESLRGSLRYTHPLAWSERRTWDAVGSLGYVRSKTELDGVTFADNEVTRVDAGVRLRQYGQPGPHTHFLEVEQRLAHAHFRESAGELDETDDSLLWDGRLLWEQRLPRAFYTLSRAEWQYADSPEAVLSPQLFQVGGAFDVRGYPQGATAGESGYYLSLELRYAGFAAVEPFVFVDHGGVRQEDQDNERLTSWGAGAFLDLGRGFSGSLTVGVPASDVLPDQDDYRIHFRIAWQGQR</sequence>
<evidence type="ECO:0000256" key="2">
    <source>
        <dbReference type="ARBA" id="ARBA00022692"/>
    </source>
</evidence>